<keyword evidence="3" id="KW-1185">Reference proteome</keyword>
<name>A0A8K0TI72_9PEZI</name>
<proteinExistence type="predicted"/>
<accession>A0A8K0TI72</accession>
<evidence type="ECO:0000256" key="1">
    <source>
        <dbReference type="SAM" id="MobiDB-lite"/>
    </source>
</evidence>
<reference evidence="2" key="1">
    <citation type="journal article" date="2021" name="Nat. Commun.">
        <title>Genetic determinants of endophytism in the Arabidopsis root mycobiome.</title>
        <authorList>
            <person name="Mesny F."/>
            <person name="Miyauchi S."/>
            <person name="Thiergart T."/>
            <person name="Pickel B."/>
            <person name="Atanasova L."/>
            <person name="Karlsson M."/>
            <person name="Huettel B."/>
            <person name="Barry K.W."/>
            <person name="Haridas S."/>
            <person name="Chen C."/>
            <person name="Bauer D."/>
            <person name="Andreopoulos W."/>
            <person name="Pangilinan J."/>
            <person name="LaButti K."/>
            <person name="Riley R."/>
            <person name="Lipzen A."/>
            <person name="Clum A."/>
            <person name="Drula E."/>
            <person name="Henrissat B."/>
            <person name="Kohler A."/>
            <person name="Grigoriev I.V."/>
            <person name="Martin F.M."/>
            <person name="Hacquard S."/>
        </authorList>
    </citation>
    <scope>NUCLEOTIDE SEQUENCE</scope>
    <source>
        <strain evidence="2">MPI-CAGE-AT-0016</strain>
    </source>
</reference>
<feature type="region of interest" description="Disordered" evidence="1">
    <location>
        <begin position="178"/>
        <end position="227"/>
    </location>
</feature>
<dbReference type="AlphaFoldDB" id="A0A8K0TI72"/>
<evidence type="ECO:0000313" key="3">
    <source>
        <dbReference type="Proteomes" id="UP000813385"/>
    </source>
</evidence>
<protein>
    <submittedName>
        <fullName evidence="2">Uncharacterized protein</fullName>
    </submittedName>
</protein>
<organism evidence="2 3">
    <name type="scientific">Plectosphaerella cucumerina</name>
    <dbReference type="NCBI Taxonomy" id="40658"/>
    <lineage>
        <taxon>Eukaryota</taxon>
        <taxon>Fungi</taxon>
        <taxon>Dikarya</taxon>
        <taxon>Ascomycota</taxon>
        <taxon>Pezizomycotina</taxon>
        <taxon>Sordariomycetes</taxon>
        <taxon>Hypocreomycetidae</taxon>
        <taxon>Glomerellales</taxon>
        <taxon>Plectosphaerellaceae</taxon>
        <taxon>Plectosphaerella</taxon>
    </lineage>
</organism>
<sequence>MLREYQADVSSPPSLIAASVATAMTTTRWQLWSGILLAHNMSWFLPCYSGRHGPPSGPNIVTHHPRLGQDIEHSHQSVDISLCTLERLELVQYSPELRMQPPDALGTPRSPRPPPHDVPSKGATARFPRFPVHPQSTKLETAARAGFLTTQNSRDIGLVETPPRAKAVRGALPIRRLRRHSVRAASTAQHRRPTTASDSRTKSRLAVPGQPRSKQESSPFSRALTLM</sequence>
<gene>
    <name evidence="2" type="ORF">B0T11DRAFT_297975</name>
</gene>
<evidence type="ECO:0000313" key="2">
    <source>
        <dbReference type="EMBL" id="KAH7362574.1"/>
    </source>
</evidence>
<comment type="caution">
    <text evidence="2">The sequence shown here is derived from an EMBL/GenBank/DDBJ whole genome shotgun (WGS) entry which is preliminary data.</text>
</comment>
<dbReference type="EMBL" id="JAGPXD010000003">
    <property type="protein sequence ID" value="KAH7362574.1"/>
    <property type="molecule type" value="Genomic_DNA"/>
</dbReference>
<feature type="compositionally biased region" description="Polar residues" evidence="1">
    <location>
        <begin position="184"/>
        <end position="198"/>
    </location>
</feature>
<dbReference type="Proteomes" id="UP000813385">
    <property type="component" value="Unassembled WGS sequence"/>
</dbReference>
<feature type="region of interest" description="Disordered" evidence="1">
    <location>
        <begin position="97"/>
        <end position="130"/>
    </location>
</feature>